<proteinExistence type="predicted"/>
<evidence type="ECO:0000313" key="2">
    <source>
        <dbReference type="Proteomes" id="UP000815325"/>
    </source>
</evidence>
<evidence type="ECO:0000313" key="1">
    <source>
        <dbReference type="EMBL" id="KAF5841278.1"/>
    </source>
</evidence>
<reference evidence="1" key="1">
    <citation type="submission" date="2017-08" db="EMBL/GenBank/DDBJ databases">
        <authorList>
            <person name="Polle J.E."/>
            <person name="Barry K."/>
            <person name="Cushman J."/>
            <person name="Schmutz J."/>
            <person name="Tran D."/>
            <person name="Hathwaick L.T."/>
            <person name="Yim W.C."/>
            <person name="Jenkins J."/>
            <person name="Mckie-Krisberg Z.M."/>
            <person name="Prochnik S."/>
            <person name="Lindquist E."/>
            <person name="Dockter R.B."/>
            <person name="Adam C."/>
            <person name="Molina H."/>
            <person name="Bunkerborg J."/>
            <person name="Jin E."/>
            <person name="Buchheim M."/>
            <person name="Magnuson J."/>
        </authorList>
    </citation>
    <scope>NUCLEOTIDE SEQUENCE</scope>
    <source>
        <strain evidence="1">CCAP 19/18</strain>
    </source>
</reference>
<gene>
    <name evidence="1" type="ORF">DUNSADRAFT_13732</name>
</gene>
<sequence length="180" mass="20691">MDRLQPLAALRQSLRATLAWRGKRAKGLCPSSYRGNPCNSVVPEPVWTICGRVLMPWMLNLVEGPWCNYSSCAWLLGKLCSRWRGHIFQKVYEDCRASRVVRCKSSLNIGCRCWCECGRLLFFIFLLIALQQCMYFKVYTLCCKLATRLALCRGALCLQFAQMQLLVFPCSCIVFFRPLP</sequence>
<comment type="caution">
    <text evidence="1">The sequence shown here is derived from an EMBL/GenBank/DDBJ whole genome shotgun (WGS) entry which is preliminary data.</text>
</comment>
<keyword evidence="2" id="KW-1185">Reference proteome</keyword>
<dbReference type="Proteomes" id="UP000815325">
    <property type="component" value="Unassembled WGS sequence"/>
</dbReference>
<evidence type="ECO:0008006" key="3">
    <source>
        <dbReference type="Google" id="ProtNLM"/>
    </source>
</evidence>
<dbReference type="EMBL" id="MU069490">
    <property type="protein sequence ID" value="KAF5841278.1"/>
    <property type="molecule type" value="Genomic_DNA"/>
</dbReference>
<accession>A0ABQ7H336</accession>
<name>A0ABQ7H336_DUNSA</name>
<protein>
    <recommendedName>
        <fullName evidence="3">Encoded protein</fullName>
    </recommendedName>
</protein>
<organism evidence="1 2">
    <name type="scientific">Dunaliella salina</name>
    <name type="common">Green alga</name>
    <name type="synonym">Protococcus salinus</name>
    <dbReference type="NCBI Taxonomy" id="3046"/>
    <lineage>
        <taxon>Eukaryota</taxon>
        <taxon>Viridiplantae</taxon>
        <taxon>Chlorophyta</taxon>
        <taxon>core chlorophytes</taxon>
        <taxon>Chlorophyceae</taxon>
        <taxon>CS clade</taxon>
        <taxon>Chlamydomonadales</taxon>
        <taxon>Dunaliellaceae</taxon>
        <taxon>Dunaliella</taxon>
    </lineage>
</organism>